<feature type="compositionally biased region" description="Polar residues" evidence="3">
    <location>
        <begin position="1264"/>
        <end position="1277"/>
    </location>
</feature>
<dbReference type="Pfam" id="PF00439">
    <property type="entry name" value="Bromodomain"/>
    <property type="match status" value="1"/>
</dbReference>
<feature type="region of interest" description="Disordered" evidence="3">
    <location>
        <begin position="1077"/>
        <end position="2023"/>
    </location>
</feature>
<feature type="compositionally biased region" description="Low complexity" evidence="3">
    <location>
        <begin position="1793"/>
        <end position="1834"/>
    </location>
</feature>
<feature type="region of interest" description="Disordered" evidence="3">
    <location>
        <begin position="279"/>
        <end position="346"/>
    </location>
</feature>
<dbReference type="InterPro" id="IPR029614">
    <property type="entry name" value="CECR2"/>
</dbReference>
<reference evidence="6" key="1">
    <citation type="submission" date="2025-08" db="UniProtKB">
        <authorList>
            <consortium name="RefSeq"/>
        </authorList>
    </citation>
    <scope>IDENTIFICATION</scope>
</reference>
<proteinExistence type="predicted"/>
<feature type="compositionally biased region" description="Low complexity" evidence="3">
    <location>
        <begin position="1370"/>
        <end position="1386"/>
    </location>
</feature>
<feature type="region of interest" description="Disordered" evidence="3">
    <location>
        <begin position="952"/>
        <end position="1025"/>
    </location>
</feature>
<dbReference type="OrthoDB" id="303107at2759"/>
<feature type="compositionally biased region" description="Polar residues" evidence="3">
    <location>
        <begin position="1747"/>
        <end position="1792"/>
    </location>
</feature>
<feature type="compositionally biased region" description="Low complexity" evidence="3">
    <location>
        <begin position="2345"/>
        <end position="2358"/>
    </location>
</feature>
<organism evidence="5 6">
    <name type="scientific">Bombus impatiens</name>
    <name type="common">Bumblebee</name>
    <dbReference type="NCBI Taxonomy" id="132113"/>
    <lineage>
        <taxon>Eukaryota</taxon>
        <taxon>Metazoa</taxon>
        <taxon>Ecdysozoa</taxon>
        <taxon>Arthropoda</taxon>
        <taxon>Hexapoda</taxon>
        <taxon>Insecta</taxon>
        <taxon>Pterygota</taxon>
        <taxon>Neoptera</taxon>
        <taxon>Endopterygota</taxon>
        <taxon>Hymenoptera</taxon>
        <taxon>Apocrita</taxon>
        <taxon>Aculeata</taxon>
        <taxon>Apoidea</taxon>
        <taxon>Anthophila</taxon>
        <taxon>Apidae</taxon>
        <taxon>Bombus</taxon>
        <taxon>Pyrobombus</taxon>
    </lineage>
</organism>
<feature type="compositionally biased region" description="Polar residues" evidence="3">
    <location>
        <begin position="1970"/>
        <end position="1997"/>
    </location>
</feature>
<feature type="compositionally biased region" description="Basic and acidic residues" evidence="3">
    <location>
        <begin position="1157"/>
        <end position="1172"/>
    </location>
</feature>
<feature type="compositionally biased region" description="Basic and acidic residues" evidence="3">
    <location>
        <begin position="789"/>
        <end position="807"/>
    </location>
</feature>
<dbReference type="SUPFAM" id="SSF47370">
    <property type="entry name" value="Bromodomain"/>
    <property type="match status" value="1"/>
</dbReference>
<evidence type="ECO:0000313" key="5">
    <source>
        <dbReference type="Proteomes" id="UP000515180"/>
    </source>
</evidence>
<accession>A0A6P3UMD6</accession>
<feature type="compositionally biased region" description="Low complexity" evidence="3">
    <location>
        <begin position="1406"/>
        <end position="1455"/>
    </location>
</feature>
<protein>
    <submittedName>
        <fullName evidence="6">Serine/arginine repetitive matrix protein 2 isoform X1</fullName>
    </submittedName>
</protein>
<feature type="compositionally biased region" description="Polar residues" evidence="3">
    <location>
        <begin position="1284"/>
        <end position="1302"/>
    </location>
</feature>
<feature type="compositionally biased region" description="Low complexity" evidence="3">
    <location>
        <begin position="1921"/>
        <end position="1961"/>
    </location>
</feature>
<feature type="compositionally biased region" description="Basic residues" evidence="3">
    <location>
        <begin position="911"/>
        <end position="921"/>
    </location>
</feature>
<dbReference type="PANTHER" id="PTHR47092">
    <property type="entry name" value="CAT EYE SYNDROME CRITICAL REGION PROTEIN 2"/>
    <property type="match status" value="1"/>
</dbReference>
<feature type="compositionally biased region" description="Low complexity" evidence="3">
    <location>
        <begin position="2007"/>
        <end position="2018"/>
    </location>
</feature>
<feature type="compositionally biased region" description="Low complexity" evidence="3">
    <location>
        <begin position="2070"/>
        <end position="2082"/>
    </location>
</feature>
<feature type="compositionally biased region" description="Polar residues" evidence="3">
    <location>
        <begin position="1900"/>
        <end position="1920"/>
    </location>
</feature>
<keyword evidence="5" id="KW-1185">Reference proteome</keyword>
<dbReference type="PRINTS" id="PR00503">
    <property type="entry name" value="BROMODOMAIN"/>
</dbReference>
<dbReference type="SMART" id="SM00297">
    <property type="entry name" value="BROMO"/>
    <property type="match status" value="1"/>
</dbReference>
<dbReference type="InterPro" id="IPR001487">
    <property type="entry name" value="Bromodomain"/>
</dbReference>
<feature type="compositionally biased region" description="Basic and acidic residues" evidence="3">
    <location>
        <begin position="637"/>
        <end position="680"/>
    </location>
</feature>
<name>A0A6P3UMD6_BOMIM</name>
<sequence>MFPTFIGILDIQSWWEVPSIAHFCSLFRAAFNLLDFDIEDLEEALLTDGGTEGRLVQELIVRLLEGCLPNDTRNDISTFNYQMFLRRLFRKKCQEYKCENPFNTDVDFELLPLRQKVEILRALCDFRLDAEDVEQSLGNLDSDSLRVEPLGHDRKNSAYWYFYGTRLYREDYIDTSNSISHKQKSKPRDKKRKRRRNRVAKEEEEEEEKKEDSLIHGKAKESVWQVVCFTQQDWSRLVEKFRDSEYDTERKLYRTLSEDFMPEIPKLFDLKEKQQRRKLLQRNSSRVLRSHEPTTQMETVMVRSKIKTKTNKGSKKGTQNSKNVYVKEETPPPLPSPPIQKKGRQTNNSLASAVGQIVIHTRDEVEGLEKKKGIGSNSDGNYVSSNYGYKYGYSFGIEEEERRVGMHKVLESLKDHVDAWPFIDPVDEEYAPRYYSVVRKPMDLSTMEEKLENGLYKSLSEFKRDFRLIVDNCRQYNGSDNEYTEMAFNLKEAFDKAVGRYLESETSSDEDPSSPKSFLATPASPSCPSRISSPHQNRKRSKKSTKKSKSYKSESKGKSKANDKNDEEEKRGKNYKLPKKKRGKKKSKRAKDEESVNEEEQEEQESEDAMSESSVITAKRRKHVDENNLLLKTKKLTSKESEEFKKIDKKVNKERHQQKKEAENVRPMKESKENKKRKEDFEEDYEPLVVVKSKNRKIEKKELEETEVFTDNAKKNKLKKTESHENEPLPENKEKTQHIKVKKNRKKEKTGLKAFKSDEKSEKSRIKDKEKKSKQKNDELKNGEISSEIDSKDLDLESDVDSKETHTSKKIPAFIDDKDIESLDGLKDKISERRREEKLKNEKEKQKKTGKNDLHNMYSKKVPSNGSTFHDSDKSSVKRPKLKKGIKEEKVPIMEDPVKTQDQEVAETKKVKLAQSKHTKGFGKEESSMQALNQATEQTLHDINKWLDDAPRLSEFSSGSDSPIFHSSSVESGRSGPKVEAPRKRPSSIKIFGPHGPSRPKKIQRTIDRLQPGKSKGNLLLKKPLNLPNVNAAEMTMQLTSDNDQTNKNTDEEPKLSLGTVLKNVDSIQLICKSLVSSPNPNFSNDDEEEDHNTLPAVPVSSLREEKTSGITTTQTPAIVEESKDNQSDAKDTQKPKTATPNLSAWFKAFGAPKSKKKDEESEDGITKKDGELQEVFCGRQRRMSTGGSSVSESVSSFSQESPPGRSGRSPQGQPIMASVEPQIRGAGFYQDALSTGSSPYNSPYYATPPRYSAQLPPTPSPQNHPLSPAYPSSSYEQAPLYSQIPTQQSHQTFQKSPQENSGEIYHQLSPTFPQRSPQTNFPQNSTQNESYNQPLQSSNQSQSPVYSQHSPQPIQQIYPQPSPQPPPSNYSQPSPQQPSTPKYSQLSPQQNAANYSQPSPQAANYSQPSPQQPHSPYSQASPQAPPNYSQPSPQQQPSPYAQSPQQSSGYSQMSPQPPPSNYSQQSPQPPSNYSQQSPQPPSNYSQPSPQPPSNYSQASPQPPSNYSQPSPQPPSNYSQPSPQPPSNYSQPSPQPPSNYSQPSPQPPSNYSQPSPQPPSNYSQPSPQPPSNYSQPSPQPPSNYSQPSPQPPSNYSQPSPQPPSNYSQPSPQPPSNYSQPSPQPPSNYSQPSPQPPSNYSQPSPQPPSNYSQPSPQPPSNYSQPSPQPPSNYSQPSPQPPSNYSQPSPQPPSSYSQPSPQPPSNYSQPSPQPPSNYSQPSPQPPSNYSQPSPQPPPVYSQQSQSSNFSHPSPQTHSASYTQSSPQPLTTGYSQPSPQPRNYSQPSPQQIQTFPQHSPQAPPSYSQPSPQNAAYSQPQQSPQQPVKYSQPSPQQPANYSHSIHSPQTPQNYSQLSPQQPPPSNYSQPSPSPQQSRNYSQTSPSPQQSRNYSQPSPSPQQSHTYTQPAPSPQQTRNYSQPSPQQKSACTSQASQSSQQPSNYSQPSPQQSTNYSLQQPQPQSQKSAEDYPQAASTPSNYSHGYKQNHSYIQSSVSSTLNETEHRTDYLKSSTTEKSSSTEQQRNFAVPPEAASLNLNANHQIYQSPNQYPPTFGNNYPNIDLQRSVSRHGGQEQSQQQQQTSQERPSFTDLSNSLNAQKYAQQRSFLGKTSSTSEQLSTQDQSQILAFQQNLTTHESLYPSGFQSSGYPMPNSRPVYPSPHYFDASSKAATNSGPVNSSTSNLPPVKKRIYNESSTEASRGLTQETAARTGQEQFSFDPIMALPQPEAVSASQFDTAFVGNLADSVATNPAYARLGLGLVSRTGKEQQQLLTIPRPPQTKPEHLAYARSPASGAAEIDLNLLQSLQTAAAKNTQGILSMSSSRRGGEASSSSTSTPVKTKKSRKSKQQQQEQQNVTSVSSAVSTEPQSGTGIPGFPQYTGTSADSIGLKNTTMVPPAGSAFNFAASTSTTTSSPFYDKDASAAAAAFAFLDEFRNPNSYYSMALRQQQQQQQQQVPPVTDATQQACNKLSNQPPRNYPPHPFLHSAQRSAAYGPPVSAYVTPHGPNLTMDPTAYQQYIHSLYALQPPPHHHRPSWL</sequence>
<dbReference type="Gene3D" id="1.20.920.10">
    <property type="entry name" value="Bromodomain-like"/>
    <property type="match status" value="1"/>
</dbReference>
<dbReference type="RefSeq" id="XP_012237177.1">
    <property type="nucleotide sequence ID" value="XM_012381754.2"/>
</dbReference>
<feature type="compositionally biased region" description="Polar residues" evidence="3">
    <location>
        <begin position="1835"/>
        <end position="1846"/>
    </location>
</feature>
<evidence type="ECO:0000259" key="4">
    <source>
        <dbReference type="PROSITE" id="PS50014"/>
    </source>
</evidence>
<feature type="compositionally biased region" description="Low complexity" evidence="3">
    <location>
        <begin position="1185"/>
        <end position="1202"/>
    </location>
</feature>
<evidence type="ECO:0000256" key="1">
    <source>
        <dbReference type="ARBA" id="ARBA00023117"/>
    </source>
</evidence>
<dbReference type="InterPro" id="IPR036427">
    <property type="entry name" value="Bromodomain-like_sf"/>
</dbReference>
<feature type="compositionally biased region" description="Basic and acidic residues" evidence="3">
    <location>
        <begin position="1121"/>
        <end position="1135"/>
    </location>
</feature>
<feature type="compositionally biased region" description="Low complexity" evidence="3">
    <location>
        <begin position="1862"/>
        <end position="1899"/>
    </location>
</feature>
<feature type="compositionally biased region" description="Basic and acidic residues" evidence="3">
    <location>
        <begin position="551"/>
        <end position="572"/>
    </location>
</feature>
<feature type="compositionally biased region" description="Basic residues" evidence="3">
    <location>
        <begin position="536"/>
        <end position="550"/>
    </location>
</feature>
<feature type="region of interest" description="Disordered" evidence="3">
    <location>
        <begin position="178"/>
        <end position="214"/>
    </location>
</feature>
<feature type="domain" description="Bromo" evidence="4">
    <location>
        <begin position="414"/>
        <end position="484"/>
    </location>
</feature>
<feature type="compositionally biased region" description="Basic residues" evidence="3">
    <location>
        <begin position="181"/>
        <end position="198"/>
    </location>
</feature>
<feature type="compositionally biased region" description="Polar residues" evidence="3">
    <location>
        <begin position="523"/>
        <end position="535"/>
    </location>
</feature>
<feature type="compositionally biased region" description="Low complexity" evidence="3">
    <location>
        <begin position="1012"/>
        <end position="1025"/>
    </location>
</feature>
<dbReference type="GO" id="GO:0090537">
    <property type="term" value="C:CERF complex"/>
    <property type="evidence" value="ECO:0007669"/>
    <property type="project" value="InterPro"/>
</dbReference>
<dbReference type="CDD" id="cd05509">
    <property type="entry name" value="Bromo_gcn5_like"/>
    <property type="match status" value="1"/>
</dbReference>
<feature type="compositionally biased region" description="Low complexity" evidence="3">
    <location>
        <begin position="1462"/>
        <end position="1730"/>
    </location>
</feature>
<feature type="compositionally biased region" description="Polar residues" evidence="3">
    <location>
        <begin position="955"/>
        <end position="972"/>
    </location>
</feature>
<feature type="compositionally biased region" description="Acidic residues" evidence="3">
    <location>
        <begin position="595"/>
        <end position="610"/>
    </location>
</feature>
<feature type="compositionally biased region" description="Basic and acidic residues" evidence="3">
    <location>
        <begin position="749"/>
        <end position="782"/>
    </location>
</feature>
<feature type="compositionally biased region" description="Polar residues" evidence="3">
    <location>
        <begin position="1233"/>
        <end position="1242"/>
    </location>
</feature>
<feature type="compositionally biased region" description="Polar residues" evidence="3">
    <location>
        <begin position="281"/>
        <end position="298"/>
    </location>
</feature>
<evidence type="ECO:0000256" key="3">
    <source>
        <dbReference type="SAM" id="MobiDB-lite"/>
    </source>
</evidence>
<dbReference type="GeneID" id="100747117"/>
<feature type="compositionally biased region" description="Polar residues" evidence="3">
    <location>
        <begin position="2051"/>
        <end position="2063"/>
    </location>
</feature>
<dbReference type="PROSITE" id="PS50014">
    <property type="entry name" value="BROMODOMAIN_2"/>
    <property type="match status" value="1"/>
</dbReference>
<feature type="compositionally biased region" description="Basic residues" evidence="3">
    <location>
        <begin position="573"/>
        <end position="589"/>
    </location>
</feature>
<feature type="compositionally biased region" description="Basic and acidic residues" evidence="3">
    <location>
        <begin position="815"/>
        <end position="854"/>
    </location>
</feature>
<feature type="region of interest" description="Disordered" evidence="3">
    <location>
        <begin position="2315"/>
        <end position="2376"/>
    </location>
</feature>
<keyword evidence="1 2" id="KW-0103">Bromodomain</keyword>
<feature type="region of interest" description="Disordered" evidence="3">
    <location>
        <begin position="2466"/>
        <end position="2485"/>
    </location>
</feature>
<dbReference type="Proteomes" id="UP000515180">
    <property type="component" value="Unplaced"/>
</dbReference>
<evidence type="ECO:0000256" key="2">
    <source>
        <dbReference type="PROSITE-ProRule" id="PRU00035"/>
    </source>
</evidence>
<feature type="compositionally biased region" description="Polar residues" evidence="3">
    <location>
        <begin position="1309"/>
        <end position="1332"/>
    </location>
</feature>
<feature type="compositionally biased region" description="Basic residues" evidence="3">
    <location>
        <begin position="304"/>
        <end position="315"/>
    </location>
</feature>
<dbReference type="PANTHER" id="PTHR47092:SF1">
    <property type="entry name" value="CHROMATIN REMODELING REGULATOR CECR2"/>
    <property type="match status" value="1"/>
</dbReference>
<dbReference type="KEGG" id="bim:100747117"/>
<feature type="compositionally biased region" description="Low complexity" evidence="3">
    <location>
        <begin position="2316"/>
        <end position="2335"/>
    </location>
</feature>
<feature type="region of interest" description="Disordered" evidence="3">
    <location>
        <begin position="2041"/>
        <end position="2088"/>
    </location>
</feature>
<feature type="compositionally biased region" description="Low complexity" evidence="3">
    <location>
        <begin position="1333"/>
        <end position="1360"/>
    </location>
</feature>
<feature type="compositionally biased region" description="Basic and acidic residues" evidence="3">
    <location>
        <begin position="719"/>
        <end position="737"/>
    </location>
</feature>
<gene>
    <name evidence="6" type="primary">LOC100747117</name>
</gene>
<evidence type="ECO:0000313" key="6">
    <source>
        <dbReference type="RefSeq" id="XP_012237177.1"/>
    </source>
</evidence>
<feature type="compositionally biased region" description="Basic and acidic residues" evidence="3">
    <location>
        <begin position="885"/>
        <end position="910"/>
    </location>
</feature>
<feature type="compositionally biased region" description="Polar residues" evidence="3">
    <location>
        <begin position="1387"/>
        <end position="1405"/>
    </location>
</feature>
<feature type="region of interest" description="Disordered" evidence="3">
    <location>
        <begin position="502"/>
        <end position="930"/>
    </location>
</feature>
<feature type="compositionally biased region" description="Basic residues" evidence="3">
    <location>
        <begin position="738"/>
        <end position="748"/>
    </location>
</feature>
<dbReference type="GO" id="GO:0006338">
    <property type="term" value="P:chromatin remodeling"/>
    <property type="evidence" value="ECO:0007669"/>
    <property type="project" value="InterPro"/>
</dbReference>
<feature type="compositionally biased region" description="Polar residues" evidence="3">
    <location>
        <begin position="2359"/>
        <end position="2368"/>
    </location>
</feature>